<feature type="region of interest" description="Disordered" evidence="2">
    <location>
        <begin position="21"/>
        <end position="78"/>
    </location>
</feature>
<dbReference type="OrthoDB" id="10063692at2759"/>
<accession>A0A9P7FTI4</accession>
<proteinExistence type="predicted"/>
<gene>
    <name evidence="3" type="ORF">H0H81_000730</name>
</gene>
<organism evidence="3 4">
    <name type="scientific">Sphagnurus paluster</name>
    <dbReference type="NCBI Taxonomy" id="117069"/>
    <lineage>
        <taxon>Eukaryota</taxon>
        <taxon>Fungi</taxon>
        <taxon>Dikarya</taxon>
        <taxon>Basidiomycota</taxon>
        <taxon>Agaricomycotina</taxon>
        <taxon>Agaricomycetes</taxon>
        <taxon>Agaricomycetidae</taxon>
        <taxon>Agaricales</taxon>
        <taxon>Tricholomatineae</taxon>
        <taxon>Lyophyllaceae</taxon>
        <taxon>Sphagnurus</taxon>
    </lineage>
</organism>
<evidence type="ECO:0000256" key="1">
    <source>
        <dbReference type="SAM" id="Coils"/>
    </source>
</evidence>
<reference evidence="3" key="1">
    <citation type="submission" date="2021-02" db="EMBL/GenBank/DDBJ databases">
        <authorList>
            <person name="Nieuwenhuis M."/>
            <person name="Van De Peppel L.J.J."/>
        </authorList>
    </citation>
    <scope>NUCLEOTIDE SEQUENCE</scope>
    <source>
        <strain evidence="3">D49</strain>
    </source>
</reference>
<feature type="compositionally biased region" description="Basic and acidic residues" evidence="2">
    <location>
        <begin position="145"/>
        <end position="154"/>
    </location>
</feature>
<feature type="compositionally biased region" description="Polar residues" evidence="2">
    <location>
        <begin position="49"/>
        <end position="68"/>
    </location>
</feature>
<keyword evidence="1" id="KW-0175">Coiled coil</keyword>
<dbReference type="PROSITE" id="PS50330">
    <property type="entry name" value="UIM"/>
    <property type="match status" value="1"/>
</dbReference>
<name>A0A9P7FTI4_9AGAR</name>
<sequence length="356" mass="38883">MLYLTKPILGYSVFAVTQADPSAPLQLPRTEADEVASTLPEPRSAAHPGSQTSADRPLASGSSYTQNRPAAIEGLEDEDYELQAALQASLAGGHGGHDAFVPSLIPPRTSVPLPLEDDESPIHSSRSDTGAHSLTDDSQSSAHTGQDHPDKGLDPVEASLQRNKLMLQRMRAEQEYAQRELWGEGTSAEDVAALEARRAERQRQEEEEAEHLRRAIEESEALARIEGHMPHDDGDEGMDIEGVDVAPEGMRQQAPSARDISNRVYDDDDAELQAALKASLEQVPQGWEFPELARTYPHLLSSNPPSATSHSKHDRDMEDAESILSTEVEDHISSDAAAEAVSVDELRRRRLARFGI</sequence>
<reference evidence="3" key="2">
    <citation type="submission" date="2021-10" db="EMBL/GenBank/DDBJ databases">
        <title>Phylogenomics reveals ancestral predisposition of the termite-cultivated fungus Termitomyces towards a domesticated lifestyle.</title>
        <authorList>
            <person name="Auxier B."/>
            <person name="Grum-Grzhimaylo A."/>
            <person name="Cardenas M.E."/>
            <person name="Lodge J.D."/>
            <person name="Laessoe T."/>
            <person name="Pedersen O."/>
            <person name="Smith M.E."/>
            <person name="Kuyper T.W."/>
            <person name="Franco-Molano E.A."/>
            <person name="Baroni T.J."/>
            <person name="Aanen D.K."/>
        </authorList>
    </citation>
    <scope>NUCLEOTIDE SEQUENCE</scope>
    <source>
        <strain evidence="3">D49</strain>
    </source>
</reference>
<feature type="region of interest" description="Disordered" evidence="2">
    <location>
        <begin position="92"/>
        <end position="155"/>
    </location>
</feature>
<comment type="caution">
    <text evidence="3">The sequence shown here is derived from an EMBL/GenBank/DDBJ whole genome shotgun (WGS) entry which is preliminary data.</text>
</comment>
<dbReference type="Proteomes" id="UP000717328">
    <property type="component" value="Unassembled WGS sequence"/>
</dbReference>
<dbReference type="InterPro" id="IPR003903">
    <property type="entry name" value="UIM_dom"/>
</dbReference>
<evidence type="ECO:0000313" key="4">
    <source>
        <dbReference type="Proteomes" id="UP000717328"/>
    </source>
</evidence>
<protein>
    <submittedName>
        <fullName evidence="3">Uncharacterized protein</fullName>
    </submittedName>
</protein>
<feature type="region of interest" description="Disordered" evidence="2">
    <location>
        <begin position="298"/>
        <end position="341"/>
    </location>
</feature>
<dbReference type="SMART" id="SM00726">
    <property type="entry name" value="UIM"/>
    <property type="match status" value="3"/>
</dbReference>
<feature type="compositionally biased region" description="Polar residues" evidence="2">
    <location>
        <begin position="122"/>
        <end position="144"/>
    </location>
</feature>
<feature type="coiled-coil region" evidence="1">
    <location>
        <begin position="189"/>
        <end position="222"/>
    </location>
</feature>
<evidence type="ECO:0000313" key="3">
    <source>
        <dbReference type="EMBL" id="KAG5638312.1"/>
    </source>
</evidence>
<evidence type="ECO:0000256" key="2">
    <source>
        <dbReference type="SAM" id="MobiDB-lite"/>
    </source>
</evidence>
<dbReference type="EMBL" id="JABCKI010005769">
    <property type="protein sequence ID" value="KAG5638312.1"/>
    <property type="molecule type" value="Genomic_DNA"/>
</dbReference>
<feature type="compositionally biased region" description="Polar residues" evidence="2">
    <location>
        <begin position="300"/>
        <end position="309"/>
    </location>
</feature>
<dbReference type="AlphaFoldDB" id="A0A9P7FTI4"/>
<keyword evidence="4" id="KW-1185">Reference proteome</keyword>